<sequence length="386" mass="44721">MSEFNRDDKISHLSDDILAKIICMLPLKEAAATSVLSQRWRYVWTSATDLNFEGEQMFHCLNSEFYSKDKLNRMRKTYINWVNSIINQHDEHNGGLIERLRIAFDLSHKSSSSLNGWIHFAMENGVQIIDLELLEGGGLRGISTPYTFPSNLEFNKFKSLKVFRSISIEVCQEVLESLLGNCPLLERLEVMDSYALTSLKVVGPSLALKHLKLSHCFKMESLEICDALNLVSFYFKYPRIRLILRNVPKLVDVYLHSYKLHSTFTMLSCCVSQLHILQLFVPKLRWSKEVQGSIPKPENCPRHLCLEEVEITGYSSLPINDELILYLIEHAVSLDKIIVNPCIFEEWPFNQEIKTSETRVEEEHARRHARKNMQKKIPKAIEFMLL</sequence>
<feature type="domain" description="At1g61320/AtMIF1 LRR" evidence="2">
    <location>
        <begin position="147"/>
        <end position="280"/>
    </location>
</feature>
<dbReference type="Proteomes" id="UP000813462">
    <property type="component" value="Unassembled WGS sequence"/>
</dbReference>
<gene>
    <name evidence="3" type="ORF">FEM48_Zijuj02G0022400</name>
</gene>
<reference evidence="3" key="1">
    <citation type="journal article" date="2021" name="Front. Plant Sci.">
        <title>Chromosome-Scale Genome Assembly for Chinese Sour Jujube and Insights Into Its Genome Evolution and Domestication Signature.</title>
        <authorList>
            <person name="Shen L.-Y."/>
            <person name="Luo H."/>
            <person name="Wang X.-L."/>
            <person name="Wang X.-M."/>
            <person name="Qiu X.-J."/>
            <person name="Liu H."/>
            <person name="Zhou S.-S."/>
            <person name="Jia K.-H."/>
            <person name="Nie S."/>
            <person name="Bao Y.-T."/>
            <person name="Zhang R.-G."/>
            <person name="Yun Q.-Z."/>
            <person name="Chai Y.-H."/>
            <person name="Lu J.-Y."/>
            <person name="Li Y."/>
            <person name="Zhao S.-W."/>
            <person name="Mao J.-F."/>
            <person name="Jia S.-G."/>
            <person name="Mao Y.-M."/>
        </authorList>
    </citation>
    <scope>NUCLEOTIDE SEQUENCE</scope>
    <source>
        <strain evidence="3">AT0</strain>
        <tissue evidence="3">Leaf</tissue>
    </source>
</reference>
<dbReference type="InterPro" id="IPR053772">
    <property type="entry name" value="At1g61320/At1g61330-like"/>
</dbReference>
<dbReference type="SUPFAM" id="SSF52047">
    <property type="entry name" value="RNI-like"/>
    <property type="match status" value="1"/>
</dbReference>
<dbReference type="InterPro" id="IPR032675">
    <property type="entry name" value="LRR_dom_sf"/>
</dbReference>
<dbReference type="InterPro" id="IPR055357">
    <property type="entry name" value="LRR_At1g61320_AtMIF1"/>
</dbReference>
<protein>
    <submittedName>
        <fullName evidence="3">Uncharacterized protein</fullName>
    </submittedName>
</protein>
<evidence type="ECO:0000313" key="3">
    <source>
        <dbReference type="EMBL" id="KAH7541958.1"/>
    </source>
</evidence>
<organism evidence="3 4">
    <name type="scientific">Ziziphus jujuba var. spinosa</name>
    <dbReference type="NCBI Taxonomy" id="714518"/>
    <lineage>
        <taxon>Eukaryota</taxon>
        <taxon>Viridiplantae</taxon>
        <taxon>Streptophyta</taxon>
        <taxon>Embryophyta</taxon>
        <taxon>Tracheophyta</taxon>
        <taxon>Spermatophyta</taxon>
        <taxon>Magnoliopsida</taxon>
        <taxon>eudicotyledons</taxon>
        <taxon>Gunneridae</taxon>
        <taxon>Pentapetalae</taxon>
        <taxon>rosids</taxon>
        <taxon>fabids</taxon>
        <taxon>Rosales</taxon>
        <taxon>Rhamnaceae</taxon>
        <taxon>Paliureae</taxon>
        <taxon>Ziziphus</taxon>
    </lineage>
</organism>
<name>A0A978VT13_ZIZJJ</name>
<feature type="domain" description="F-box" evidence="1">
    <location>
        <begin position="10"/>
        <end position="46"/>
    </location>
</feature>
<dbReference type="InterPro" id="IPR036047">
    <property type="entry name" value="F-box-like_dom_sf"/>
</dbReference>
<accession>A0A978VT13</accession>
<evidence type="ECO:0000259" key="1">
    <source>
        <dbReference type="Pfam" id="PF00646"/>
    </source>
</evidence>
<evidence type="ECO:0000259" key="2">
    <source>
        <dbReference type="Pfam" id="PF23622"/>
    </source>
</evidence>
<dbReference type="EMBL" id="JAEACU010000002">
    <property type="protein sequence ID" value="KAH7541958.1"/>
    <property type="molecule type" value="Genomic_DNA"/>
</dbReference>
<dbReference type="SUPFAM" id="SSF81383">
    <property type="entry name" value="F-box domain"/>
    <property type="match status" value="1"/>
</dbReference>
<dbReference type="Gene3D" id="3.80.10.10">
    <property type="entry name" value="Ribonuclease Inhibitor"/>
    <property type="match status" value="1"/>
</dbReference>
<dbReference type="PANTHER" id="PTHR34145">
    <property type="entry name" value="OS02G0105600 PROTEIN"/>
    <property type="match status" value="1"/>
</dbReference>
<evidence type="ECO:0000313" key="4">
    <source>
        <dbReference type="Proteomes" id="UP000813462"/>
    </source>
</evidence>
<dbReference type="InterPro" id="IPR001810">
    <property type="entry name" value="F-box_dom"/>
</dbReference>
<dbReference type="CDD" id="cd22160">
    <property type="entry name" value="F-box_AtFBL13-like"/>
    <property type="match status" value="1"/>
</dbReference>
<dbReference type="Pfam" id="PF23622">
    <property type="entry name" value="LRR_At1g61320_AtMIF1"/>
    <property type="match status" value="1"/>
</dbReference>
<proteinExistence type="predicted"/>
<dbReference type="Pfam" id="PF00646">
    <property type="entry name" value="F-box"/>
    <property type="match status" value="1"/>
</dbReference>
<dbReference type="PANTHER" id="PTHR34145:SF68">
    <property type="entry name" value="FBD DOMAIN-CONTAINING PROTEIN"/>
    <property type="match status" value="1"/>
</dbReference>
<dbReference type="InterPro" id="IPR053781">
    <property type="entry name" value="F-box_AtFBL13-like"/>
</dbReference>
<comment type="caution">
    <text evidence="3">The sequence shown here is derived from an EMBL/GenBank/DDBJ whole genome shotgun (WGS) entry which is preliminary data.</text>
</comment>
<dbReference type="AlphaFoldDB" id="A0A978VT13"/>